<dbReference type="InterPro" id="IPR013762">
    <property type="entry name" value="Integrase-like_cat_sf"/>
</dbReference>
<dbReference type="Pfam" id="PF00589">
    <property type="entry name" value="Phage_integrase"/>
    <property type="match status" value="1"/>
</dbReference>
<keyword evidence="1" id="KW-0805">Transcription regulation</keyword>
<dbReference type="GO" id="GO:0046983">
    <property type="term" value="F:protein dimerization activity"/>
    <property type="evidence" value="ECO:0007669"/>
    <property type="project" value="InterPro"/>
</dbReference>
<dbReference type="PANTHER" id="PTHR23349:SF63">
    <property type="entry name" value="FER3-LIKE PROTEIN"/>
    <property type="match status" value="1"/>
</dbReference>
<dbReference type="InterPro" id="IPR001353">
    <property type="entry name" value="Proteasome_sua/b"/>
</dbReference>
<dbReference type="InterPro" id="IPR050283">
    <property type="entry name" value="E-box_TF_Regulators"/>
</dbReference>
<dbReference type="Gene3D" id="4.10.280.10">
    <property type="entry name" value="Helix-loop-helix DNA-binding domain"/>
    <property type="match status" value="1"/>
</dbReference>
<dbReference type="InterPro" id="IPR002104">
    <property type="entry name" value="Integrase_catalytic"/>
</dbReference>
<feature type="region of interest" description="Disordered" evidence="6">
    <location>
        <begin position="475"/>
        <end position="496"/>
    </location>
</feature>
<keyword evidence="4" id="KW-0233">DNA recombination</keyword>
<evidence type="ECO:0000256" key="3">
    <source>
        <dbReference type="ARBA" id="ARBA00023163"/>
    </source>
</evidence>
<accession>A0A8J6HEN3</accession>
<dbReference type="InterPro" id="IPR011010">
    <property type="entry name" value="DNA_brk_join_enz"/>
</dbReference>
<dbReference type="Gene3D" id="3.60.20.10">
    <property type="entry name" value="Glutamine Phosphoribosylpyrophosphate, subunit 1, domain 1"/>
    <property type="match status" value="1"/>
</dbReference>
<dbReference type="AlphaFoldDB" id="A0A8J6HEN3"/>
<dbReference type="PANTHER" id="PTHR23349">
    <property type="entry name" value="BASIC HELIX-LOOP-HELIX TRANSCRIPTION FACTOR, TWIST"/>
    <property type="match status" value="1"/>
</dbReference>
<dbReference type="SUPFAM" id="SSF56349">
    <property type="entry name" value="DNA breaking-rejoining enzymes"/>
    <property type="match status" value="1"/>
</dbReference>
<evidence type="ECO:0000256" key="4">
    <source>
        <dbReference type="ARBA" id="ARBA00023172"/>
    </source>
</evidence>
<dbReference type="GO" id="GO:0015074">
    <property type="term" value="P:DNA integration"/>
    <property type="evidence" value="ECO:0007669"/>
    <property type="project" value="InterPro"/>
</dbReference>
<dbReference type="InterPro" id="IPR011598">
    <property type="entry name" value="bHLH_dom"/>
</dbReference>
<dbReference type="GO" id="GO:0000981">
    <property type="term" value="F:DNA-binding transcription factor activity, RNA polymerase II-specific"/>
    <property type="evidence" value="ECO:0007669"/>
    <property type="project" value="TreeGrafter"/>
</dbReference>
<name>A0A8J6HEN3_TENMO</name>
<feature type="domain" description="BHLH" evidence="7">
    <location>
        <begin position="502"/>
        <end position="554"/>
    </location>
</feature>
<keyword evidence="10" id="KW-1185">Reference proteome</keyword>
<gene>
    <name evidence="9" type="ORF">GEV33_009504</name>
</gene>
<dbReference type="GO" id="GO:0006310">
    <property type="term" value="P:DNA recombination"/>
    <property type="evidence" value="ECO:0007669"/>
    <property type="project" value="UniProtKB-KW"/>
</dbReference>
<dbReference type="PROSITE" id="PS51898">
    <property type="entry name" value="TYR_RECOMBINASE"/>
    <property type="match status" value="1"/>
</dbReference>
<dbReference type="GO" id="GO:0000977">
    <property type="term" value="F:RNA polymerase II transcription regulatory region sequence-specific DNA binding"/>
    <property type="evidence" value="ECO:0007669"/>
    <property type="project" value="TreeGrafter"/>
</dbReference>
<dbReference type="GO" id="GO:0005839">
    <property type="term" value="C:proteasome core complex"/>
    <property type="evidence" value="ECO:0007669"/>
    <property type="project" value="InterPro"/>
</dbReference>
<protein>
    <recommendedName>
        <fullName evidence="11">BHLH domain-containing protein</fullName>
    </recommendedName>
</protein>
<sequence>MDLIGCPNQPNDFVVGGTASAQLFGMCESLWEPNLGPDELFETTSQALINAFDRDAISGWGAVVYILEKDKVTVRDLKTPAYEKVYASFCYWRENNKVSAVTEEVILAYLDEKQETLSPASLWPHYSMLKSSLKVKENLCIEKFCSVTAYLKQINVGHHAKKSKVLSREHIEKFLLEAADETYLFVKAALIFGIAGACRRKELCDLTVNDIQDTGEVLIVTLRDTKTHLDRKFTIIGEGFVVNPLTIYRKYASLRPVNTSHDRFFLFYNNGKCTRQPVGINTFGQLPSKIAAYLKLEDPKTYTGHCFRRSSATLLAAGGGDLVSLKRHGGWRSSTVAEGYIEDCVEERIKIARKVFGVRPPVRKRLPRTASTRISAKLFSNYEQSSPKGKSSKFDKSFQCFIAMKMSFSSDHGPWEGNNGADFPNYPNEIGSYGGLWDPHHCLGGQNPALGGYPDILTAFNSELVWPRQQCGGLVSNRLSRTGPQSGGQTQKKPRRRVATLAQRRAANIRERRRMFNLNEAFDKLRRKVPTFAYEKRLSRIETLRLAITYISFMAELLHGHPPDHKNPDMYPQRQYIPYGLIN</sequence>
<dbReference type="GO" id="GO:0051603">
    <property type="term" value="P:proteolysis involved in protein catabolic process"/>
    <property type="evidence" value="ECO:0007669"/>
    <property type="project" value="InterPro"/>
</dbReference>
<dbReference type="InterPro" id="IPR029055">
    <property type="entry name" value="Ntn_hydrolases_N"/>
</dbReference>
<feature type="compositionally biased region" description="Polar residues" evidence="6">
    <location>
        <begin position="477"/>
        <end position="491"/>
    </location>
</feature>
<evidence type="ECO:0008006" key="11">
    <source>
        <dbReference type="Google" id="ProtNLM"/>
    </source>
</evidence>
<evidence type="ECO:0000313" key="9">
    <source>
        <dbReference type="EMBL" id="KAH0813285.1"/>
    </source>
</evidence>
<dbReference type="SUPFAM" id="SSF56235">
    <property type="entry name" value="N-terminal nucleophile aminohydrolases (Ntn hydrolases)"/>
    <property type="match status" value="1"/>
</dbReference>
<evidence type="ECO:0000256" key="6">
    <source>
        <dbReference type="SAM" id="MobiDB-lite"/>
    </source>
</evidence>
<evidence type="ECO:0000313" key="10">
    <source>
        <dbReference type="Proteomes" id="UP000719412"/>
    </source>
</evidence>
<dbReference type="PROSITE" id="PS50888">
    <property type="entry name" value="BHLH"/>
    <property type="match status" value="1"/>
</dbReference>
<evidence type="ECO:0000259" key="8">
    <source>
        <dbReference type="PROSITE" id="PS51898"/>
    </source>
</evidence>
<evidence type="ECO:0000259" key="7">
    <source>
        <dbReference type="PROSITE" id="PS50888"/>
    </source>
</evidence>
<evidence type="ECO:0000256" key="1">
    <source>
        <dbReference type="ARBA" id="ARBA00023015"/>
    </source>
</evidence>
<dbReference type="Pfam" id="PF00010">
    <property type="entry name" value="HLH"/>
    <property type="match status" value="1"/>
</dbReference>
<dbReference type="GO" id="GO:0032502">
    <property type="term" value="P:developmental process"/>
    <property type="evidence" value="ECO:0007669"/>
    <property type="project" value="TreeGrafter"/>
</dbReference>
<dbReference type="Proteomes" id="UP000719412">
    <property type="component" value="Unassembled WGS sequence"/>
</dbReference>
<dbReference type="FunFam" id="4.10.280.10:FF:000035">
    <property type="entry name" value="Pancreas-specific transcription factor 1a"/>
    <property type="match status" value="1"/>
</dbReference>
<keyword evidence="3" id="KW-0804">Transcription</keyword>
<comment type="caution">
    <text evidence="9">The sequence shown here is derived from an EMBL/GenBank/DDBJ whole genome shotgun (WGS) entry which is preliminary data.</text>
</comment>
<evidence type="ECO:0000256" key="5">
    <source>
        <dbReference type="ARBA" id="ARBA00023242"/>
    </source>
</evidence>
<organism evidence="9 10">
    <name type="scientific">Tenebrio molitor</name>
    <name type="common">Yellow mealworm beetle</name>
    <dbReference type="NCBI Taxonomy" id="7067"/>
    <lineage>
        <taxon>Eukaryota</taxon>
        <taxon>Metazoa</taxon>
        <taxon>Ecdysozoa</taxon>
        <taxon>Arthropoda</taxon>
        <taxon>Hexapoda</taxon>
        <taxon>Insecta</taxon>
        <taxon>Pterygota</taxon>
        <taxon>Neoptera</taxon>
        <taxon>Endopterygota</taxon>
        <taxon>Coleoptera</taxon>
        <taxon>Polyphaga</taxon>
        <taxon>Cucujiformia</taxon>
        <taxon>Tenebrionidae</taxon>
        <taxon>Tenebrio</taxon>
    </lineage>
</organism>
<dbReference type="InterPro" id="IPR036638">
    <property type="entry name" value="HLH_DNA-bd_sf"/>
</dbReference>
<reference evidence="9" key="1">
    <citation type="journal article" date="2020" name="J Insects Food Feed">
        <title>The yellow mealworm (Tenebrio molitor) genome: a resource for the emerging insects as food and feed industry.</title>
        <authorList>
            <person name="Eriksson T."/>
            <person name="Andere A."/>
            <person name="Kelstrup H."/>
            <person name="Emery V."/>
            <person name="Picard C."/>
        </authorList>
    </citation>
    <scope>NUCLEOTIDE SEQUENCE</scope>
    <source>
        <strain evidence="9">Stoneville</strain>
        <tissue evidence="9">Whole head</tissue>
    </source>
</reference>
<keyword evidence="5" id="KW-0539">Nucleus</keyword>
<dbReference type="EMBL" id="JABDTM020025427">
    <property type="protein sequence ID" value="KAH0813285.1"/>
    <property type="molecule type" value="Genomic_DNA"/>
</dbReference>
<dbReference type="CDD" id="cd11415">
    <property type="entry name" value="bHLH_TS_FERD3L_NATO3"/>
    <property type="match status" value="1"/>
</dbReference>
<keyword evidence="2" id="KW-0238">DNA-binding</keyword>
<dbReference type="SMART" id="SM00353">
    <property type="entry name" value="HLH"/>
    <property type="match status" value="1"/>
</dbReference>
<dbReference type="Gene3D" id="1.10.443.10">
    <property type="entry name" value="Intergrase catalytic core"/>
    <property type="match status" value="1"/>
</dbReference>
<evidence type="ECO:0000256" key="2">
    <source>
        <dbReference type="ARBA" id="ARBA00023125"/>
    </source>
</evidence>
<dbReference type="Pfam" id="PF00227">
    <property type="entry name" value="Proteasome"/>
    <property type="match status" value="1"/>
</dbReference>
<dbReference type="SUPFAM" id="SSF47459">
    <property type="entry name" value="HLH, helix-loop-helix DNA-binding domain"/>
    <property type="match status" value="1"/>
</dbReference>
<proteinExistence type="predicted"/>
<reference evidence="9" key="2">
    <citation type="submission" date="2021-08" db="EMBL/GenBank/DDBJ databases">
        <authorList>
            <person name="Eriksson T."/>
        </authorList>
    </citation>
    <scope>NUCLEOTIDE SEQUENCE</scope>
    <source>
        <strain evidence="9">Stoneville</strain>
        <tissue evidence="9">Whole head</tissue>
    </source>
</reference>
<feature type="domain" description="Tyr recombinase" evidence="8">
    <location>
        <begin position="161"/>
        <end position="354"/>
    </location>
</feature>